<organism evidence="3 4">
    <name type="scientific">Cotesia glomerata</name>
    <name type="common">Lepidopteran parasitic wasp</name>
    <name type="synonym">Apanteles glomeratus</name>
    <dbReference type="NCBI Taxonomy" id="32391"/>
    <lineage>
        <taxon>Eukaryota</taxon>
        <taxon>Metazoa</taxon>
        <taxon>Ecdysozoa</taxon>
        <taxon>Arthropoda</taxon>
        <taxon>Hexapoda</taxon>
        <taxon>Insecta</taxon>
        <taxon>Pterygota</taxon>
        <taxon>Neoptera</taxon>
        <taxon>Endopterygota</taxon>
        <taxon>Hymenoptera</taxon>
        <taxon>Apocrita</taxon>
        <taxon>Ichneumonoidea</taxon>
        <taxon>Braconidae</taxon>
        <taxon>Microgastrinae</taxon>
        <taxon>Cotesia</taxon>
    </lineage>
</organism>
<keyword evidence="1" id="KW-0732">Signal</keyword>
<dbReference type="PANTHER" id="PTHR39069:SF8">
    <property type="entry name" value="FI17111P1"/>
    <property type="match status" value="1"/>
</dbReference>
<evidence type="ECO:0000256" key="1">
    <source>
        <dbReference type="SAM" id="SignalP"/>
    </source>
</evidence>
<reference evidence="3 4" key="1">
    <citation type="journal article" date="2021" name="J. Hered.">
        <title>A chromosome-level genome assembly of the parasitoid wasp, Cotesia glomerata (Hymenoptera: Braconidae).</title>
        <authorList>
            <person name="Pinto B.J."/>
            <person name="Weis J.J."/>
            <person name="Gamble T."/>
            <person name="Ode P.J."/>
            <person name="Paul R."/>
            <person name="Zaspel J.M."/>
        </authorList>
    </citation>
    <scope>NUCLEOTIDE SEQUENCE [LARGE SCALE GENOMIC DNA]</scope>
    <source>
        <strain evidence="3">CgM1</strain>
    </source>
</reference>
<dbReference type="InterPro" id="IPR006149">
    <property type="entry name" value="EB_dom"/>
</dbReference>
<dbReference type="PROSITE" id="PS01186">
    <property type="entry name" value="EGF_2"/>
    <property type="match status" value="1"/>
</dbReference>
<evidence type="ECO:0000259" key="2">
    <source>
        <dbReference type="PROSITE" id="PS01186"/>
    </source>
</evidence>
<dbReference type="PANTHER" id="PTHR39069">
    <property type="entry name" value="ECDYSONE-INDUCIBLE GENE E1, ISOFORM A"/>
    <property type="match status" value="1"/>
</dbReference>
<keyword evidence="4" id="KW-1185">Reference proteome</keyword>
<evidence type="ECO:0000313" key="4">
    <source>
        <dbReference type="Proteomes" id="UP000826195"/>
    </source>
</evidence>
<dbReference type="Pfam" id="PF01683">
    <property type="entry name" value="EB"/>
    <property type="match status" value="1"/>
</dbReference>
<name>A0AAV7IFF1_COTGL</name>
<accession>A0AAV7IFF1</accession>
<protein>
    <recommendedName>
        <fullName evidence="2">EGF-like domain-containing protein</fullName>
    </recommendedName>
</protein>
<comment type="caution">
    <text evidence="3">The sequence shown here is derived from an EMBL/GenBank/DDBJ whole genome shotgun (WGS) entry which is preliminary data.</text>
</comment>
<evidence type="ECO:0000313" key="3">
    <source>
        <dbReference type="EMBL" id="KAH0551853.1"/>
    </source>
</evidence>
<feature type="chain" id="PRO_5043832283" description="EGF-like domain-containing protein" evidence="1">
    <location>
        <begin position="19"/>
        <end position="837"/>
    </location>
</feature>
<feature type="domain" description="EGF-like" evidence="2">
    <location>
        <begin position="622"/>
        <end position="635"/>
    </location>
</feature>
<proteinExistence type="predicted"/>
<dbReference type="EMBL" id="JAHXZJ010001492">
    <property type="protein sequence ID" value="KAH0551853.1"/>
    <property type="molecule type" value="Genomic_DNA"/>
</dbReference>
<gene>
    <name evidence="3" type="ORF">KQX54_002221</name>
</gene>
<dbReference type="AlphaFoldDB" id="A0AAV7IFF1"/>
<sequence>MMIIYLSLIILLSDIAGGSTDGCLPNFVEVDHKCVPLIGGNCKKNDDCPIANSYCNGVCTCSKGLKPSDDKTFCKNKNKRIGDSCEEDKCDTIENAVCKQVNVTKIVYSSKKKGYTEYKCQCKPNHYQWKTGCVKFANDTCEDNIGCRKITGSKCNKTSNTCKCEEKSYYPAEGKCHKKAKGLGEECKNDEGCTKIKNAGCPNTKCECKTGFYKHGKECLAKAENLGEGCKNDDGCPNPDIMKCVADICKCKDTYYEDNKSCFLKAQSLGDRCYNNNGCLNINKATCNTKKSVYKCKNGYYKHEKQCRVKAKNLGEVCKNDDGCPNLDIMKCVADTCRCKDTYYENNKSCFLKANSLGDQCYNNNGCLNINNATCNTEKSVCECKNDYYKYEKQCLVKAKNLGEDCKNDDGCPNPDIMKCVADTCRCKDNYYENNKSCFLKANSLGDQCYNNNGCLNINNATSKNLGEDCKNDDGCPNPDIMKCVADTCRCKDNYYENNKSCFLKANSLGDQCYNNNGCLNINNATCNTEKSVCECKNDYYKYEKQCLVKAKNLGGDCRNDDGCPNPENMKCVANTCHCKDTYNEHNNSCFLEAWSIGDRCKDNNGCLNINYATCNRERSVCECKNGYYNHEKKCLVIAENLGEGCENDNGCKAPFASCSNKICSCRKNYVPQNGVCYGLLNAQCQEHKNCFSTYYYCEDSTCQIAENSEEDQIRQRKRWSKKPGVKPYMVPTGENGVRFNDGIPTGMTSHNSITHVLWNIGSKNWILYGSLEYKGSNFTPDMVLGIADDNGYPKILCRAKDKDSFWSGGSIKWPLYDKCYDNNNQPHDQFETLVAV</sequence>
<dbReference type="Proteomes" id="UP000826195">
    <property type="component" value="Unassembled WGS sequence"/>
</dbReference>
<feature type="signal peptide" evidence="1">
    <location>
        <begin position="1"/>
        <end position="18"/>
    </location>
</feature>
<dbReference type="InterPro" id="IPR000742">
    <property type="entry name" value="EGF"/>
</dbReference>